<evidence type="ECO:0000313" key="2">
    <source>
        <dbReference type="Proteomes" id="UP000058925"/>
    </source>
</evidence>
<name>A0A654LZW2_9ARCH</name>
<dbReference type="Proteomes" id="UP000058925">
    <property type="component" value="Chromosome"/>
</dbReference>
<reference evidence="2" key="1">
    <citation type="submission" date="2015-10" db="EMBL/GenBank/DDBJ databases">
        <title>Niche specialization of a soil ammonia-oxidizing archaeon, Candidatus Nitrosocosmicus oleophilus.</title>
        <authorList>
            <person name="Jung M.-Y."/>
            <person name="Rhee S.-K."/>
        </authorList>
    </citation>
    <scope>NUCLEOTIDE SEQUENCE [LARGE SCALE GENOMIC DNA]</scope>
    <source>
        <strain evidence="2">MY3</strain>
    </source>
</reference>
<keyword evidence="2" id="KW-1185">Reference proteome</keyword>
<proteinExistence type="predicted"/>
<evidence type="ECO:0008006" key="3">
    <source>
        <dbReference type="Google" id="ProtNLM"/>
    </source>
</evidence>
<dbReference type="KEGG" id="taa:NMY3_01608"/>
<dbReference type="AlphaFoldDB" id="A0A654LZW2"/>
<organism evidence="1 2">
    <name type="scientific">Candidatus Nitrosocosmicus oleophilus</name>
    <dbReference type="NCBI Taxonomy" id="1353260"/>
    <lineage>
        <taxon>Archaea</taxon>
        <taxon>Nitrososphaerota</taxon>
        <taxon>Nitrososphaeria</taxon>
        <taxon>Nitrososphaerales</taxon>
        <taxon>Nitrososphaeraceae</taxon>
        <taxon>Candidatus Nitrosocosmicus</taxon>
    </lineage>
</organism>
<accession>A0A654LZW2</accession>
<protein>
    <recommendedName>
        <fullName evidence="3">ArnR1-like winged helix-turn-helix domain-containing protein</fullName>
    </recommendedName>
</protein>
<gene>
    <name evidence="1" type="ORF">NMY3_01608</name>
</gene>
<dbReference type="EMBL" id="CP012850">
    <property type="protein sequence ID" value="ALI35811.1"/>
    <property type="molecule type" value="Genomic_DNA"/>
</dbReference>
<evidence type="ECO:0000313" key="1">
    <source>
        <dbReference type="EMBL" id="ALI35811.1"/>
    </source>
</evidence>
<sequence length="117" mass="13637">MRQNVVNTIMNHECTNNNNNNPDPVYLKVVIIEPILLTCIDGSSFSEIDRCLQRVVLTSELVLREYIYYLLNSSFISYNGIEKKYFIEPAGLELLEIIYVQVERKIVEYSDLTLKIE</sequence>